<feature type="region of interest" description="Disordered" evidence="1">
    <location>
        <begin position="85"/>
        <end position="105"/>
    </location>
</feature>
<dbReference type="AlphaFoldDB" id="A0A0F8ZPW9"/>
<proteinExistence type="predicted"/>
<feature type="non-terminal residue" evidence="2">
    <location>
        <position position="1"/>
    </location>
</feature>
<evidence type="ECO:0000256" key="1">
    <source>
        <dbReference type="SAM" id="MobiDB-lite"/>
    </source>
</evidence>
<gene>
    <name evidence="2" type="ORF">LCGC14_2746930</name>
</gene>
<name>A0A0F8ZPW9_9ZZZZ</name>
<evidence type="ECO:0000313" key="2">
    <source>
        <dbReference type="EMBL" id="KKK88065.1"/>
    </source>
</evidence>
<accession>A0A0F8ZPW9</accession>
<organism evidence="2">
    <name type="scientific">marine sediment metagenome</name>
    <dbReference type="NCBI Taxonomy" id="412755"/>
    <lineage>
        <taxon>unclassified sequences</taxon>
        <taxon>metagenomes</taxon>
        <taxon>ecological metagenomes</taxon>
    </lineage>
</organism>
<sequence length="203" mass="22164">SLEKAIRNEKNPLVLNMVFNAMLLPPPGEGGLKKNMRKAAQKQFLQVLKASWDTLRKEVLAAKVPQSDWIVALRGGVMALGGIGNDLKNPPSAESEKDAEVSPDTRQSLQMIVDMAQSAAKTFDRAWKKKDTNKKLVAACSQLLQTCEDALNSITGSRRNHLNEAITAPLDKVGNRGAAMLGAILNWVDDLKEEGVKDPRPPK</sequence>
<protein>
    <submittedName>
        <fullName evidence="2">Uncharacterized protein</fullName>
    </submittedName>
</protein>
<comment type="caution">
    <text evidence="2">The sequence shown here is derived from an EMBL/GenBank/DDBJ whole genome shotgun (WGS) entry which is preliminary data.</text>
</comment>
<dbReference type="EMBL" id="LAZR01050123">
    <property type="protein sequence ID" value="KKK88065.1"/>
    <property type="molecule type" value="Genomic_DNA"/>
</dbReference>
<reference evidence="2" key="1">
    <citation type="journal article" date="2015" name="Nature">
        <title>Complex archaea that bridge the gap between prokaryotes and eukaryotes.</title>
        <authorList>
            <person name="Spang A."/>
            <person name="Saw J.H."/>
            <person name="Jorgensen S.L."/>
            <person name="Zaremba-Niedzwiedzka K."/>
            <person name="Martijn J."/>
            <person name="Lind A.E."/>
            <person name="van Eijk R."/>
            <person name="Schleper C."/>
            <person name="Guy L."/>
            <person name="Ettema T.J."/>
        </authorList>
    </citation>
    <scope>NUCLEOTIDE SEQUENCE</scope>
</reference>